<dbReference type="GO" id="GO:0046246">
    <property type="term" value="P:terpene biosynthetic process"/>
    <property type="evidence" value="ECO:0000318"/>
    <property type="project" value="GO_Central"/>
</dbReference>
<dbReference type="EMBL" id="HG996473">
    <property type="protein sequence ID" value="CAG1857910.1"/>
    <property type="molecule type" value="Genomic_DNA"/>
</dbReference>
<evidence type="ECO:0000256" key="1">
    <source>
        <dbReference type="ARBA" id="ARBA00001946"/>
    </source>
</evidence>
<protein>
    <submittedName>
        <fullName evidence="6">(wild Malaysian banana) hypothetical protein</fullName>
    </submittedName>
</protein>
<dbReference type="InterPro" id="IPR005630">
    <property type="entry name" value="Terpene_synthase_metal-bd"/>
</dbReference>
<evidence type="ECO:0000259" key="4">
    <source>
        <dbReference type="Pfam" id="PF01397"/>
    </source>
</evidence>
<dbReference type="InterPro" id="IPR034741">
    <property type="entry name" value="Terpene_cyclase-like_1_C"/>
</dbReference>
<evidence type="ECO:0000313" key="6">
    <source>
        <dbReference type="EMBL" id="CAG1857910.1"/>
    </source>
</evidence>
<dbReference type="FunFam" id="1.10.600.10:FF:000007">
    <property type="entry name" value="Isoprene synthase, chloroplastic"/>
    <property type="match status" value="1"/>
</dbReference>
<dbReference type="InterPro" id="IPR008930">
    <property type="entry name" value="Terpenoid_cyclase/PrenylTrfase"/>
</dbReference>
<gene>
    <name evidence="6" type="ORF">GSMUA_27280.1</name>
</gene>
<dbReference type="CDD" id="cd00684">
    <property type="entry name" value="Terpene_cyclase_plant_C1"/>
    <property type="match status" value="1"/>
</dbReference>
<dbReference type="InterPro" id="IPR050148">
    <property type="entry name" value="Terpene_synthase-like"/>
</dbReference>
<dbReference type="Gene3D" id="1.10.600.10">
    <property type="entry name" value="Farnesyl Diphosphate Synthase"/>
    <property type="match status" value="1"/>
</dbReference>
<dbReference type="Pfam" id="PF03936">
    <property type="entry name" value="Terpene_synth_C"/>
    <property type="match status" value="1"/>
</dbReference>
<comment type="cofactor">
    <cofactor evidence="1">
        <name>Mg(2+)</name>
        <dbReference type="ChEBI" id="CHEBI:18420"/>
    </cofactor>
</comment>
<dbReference type="Gramene" id="Ma07_t27220.1">
    <property type="protein sequence ID" value="Ma07_p27220.1"/>
    <property type="gene ID" value="Ma07_g27220"/>
</dbReference>
<dbReference type="OMA" id="CQFSRYF"/>
<dbReference type="GO" id="GO:0000287">
    <property type="term" value="F:magnesium ion binding"/>
    <property type="evidence" value="ECO:0007669"/>
    <property type="project" value="InterPro"/>
</dbReference>
<sequence>MTYMALLFGAPSFTGNLNILRRTTISERPSPRIRCSAQAAPTRRTANYQPNLWTADRIQSLTSSSATVEEERKTKGIDDLKEDVRKLIYEKKEVEDQLQLVDHLQQLGVAYHFKDDIDDVLRCLYGSLEDINMLLKDDLHATALVFRLLRENGFDVSEDLFNRFRDEKGDFKASLQHETKGILSLYEASYVAKEGELVLDQATDFTTKHLKCLMEKGSLEPRLREHVAHALELPLHWRMQRLHTRWFIEAYQREATMNPVVLELAKLDFNVVQGMYKGELRELSIWWTNLGLAQKLSFFRDRLTENFLWTVGCAFEPQFWEYREIQTKANCLIAMLDDVYDIYGTLNELELFTEAIERWDANKIDRLPDYMKLCFLAIFNAANETGYRVMKEKGLDIIPFLRKAWTDLCKAFLLEAKWYNQGHKPKLDEYLDNAWMSSGGHVFMTNAYCMSDNLTKESLESFSTYPKVARCSAMLFRLYNDLATSTIELERGDAPSSIQCYMLESGVPETAARRKIRELIKANWRGINGDRSSSYGEIFKTVAVGLPRMSQFIYQHGDGYSAPDGETKKQIVSLLFEPLQL</sequence>
<dbReference type="FunFam" id="1.50.10.130:FF:000001">
    <property type="entry name" value="Isoprene synthase, chloroplastic"/>
    <property type="match status" value="1"/>
</dbReference>
<accession>A0A804K0E6</accession>
<evidence type="ECO:0000313" key="7">
    <source>
        <dbReference type="EnsemblPlants" id="Ma07_p27220.1"/>
    </source>
</evidence>
<dbReference type="SFLD" id="SFLDS00005">
    <property type="entry name" value="Isoprenoid_Synthase_Type_I"/>
    <property type="match status" value="1"/>
</dbReference>
<dbReference type="InterPro" id="IPR008949">
    <property type="entry name" value="Isoprenoid_synthase_dom_sf"/>
</dbReference>
<dbReference type="SFLD" id="SFLDG01019">
    <property type="entry name" value="Terpene_Cyclase_Like_1_C_Termi"/>
    <property type="match status" value="1"/>
</dbReference>
<organism evidence="7 8">
    <name type="scientific">Musa acuminata subsp. malaccensis</name>
    <name type="common">Wild banana</name>
    <name type="synonym">Musa malaccensis</name>
    <dbReference type="NCBI Taxonomy" id="214687"/>
    <lineage>
        <taxon>Eukaryota</taxon>
        <taxon>Viridiplantae</taxon>
        <taxon>Streptophyta</taxon>
        <taxon>Embryophyta</taxon>
        <taxon>Tracheophyta</taxon>
        <taxon>Spermatophyta</taxon>
        <taxon>Magnoliopsida</taxon>
        <taxon>Liliopsida</taxon>
        <taxon>Zingiberales</taxon>
        <taxon>Musaceae</taxon>
        <taxon>Musa</taxon>
    </lineage>
</organism>
<dbReference type="Proteomes" id="UP000012960">
    <property type="component" value="Unplaced"/>
</dbReference>
<dbReference type="InterPro" id="IPR044814">
    <property type="entry name" value="Terpene_cyclase_plant_C1"/>
</dbReference>
<dbReference type="PANTHER" id="PTHR31225">
    <property type="entry name" value="OS04G0344100 PROTEIN-RELATED"/>
    <property type="match status" value="1"/>
</dbReference>
<keyword evidence="3" id="KW-0460">Magnesium</keyword>
<dbReference type="GO" id="GO:0009507">
    <property type="term" value="C:chloroplast"/>
    <property type="evidence" value="ECO:0007669"/>
    <property type="project" value="UniProtKB-ARBA"/>
</dbReference>
<reference evidence="6" key="1">
    <citation type="submission" date="2021-03" db="EMBL/GenBank/DDBJ databases">
        <authorList>
            <consortium name="Genoscope - CEA"/>
            <person name="William W."/>
        </authorList>
    </citation>
    <scope>NUCLEOTIDE SEQUENCE</scope>
    <source>
        <strain evidence="6">Doubled-haploid Pahang</strain>
    </source>
</reference>
<evidence type="ECO:0000313" key="8">
    <source>
        <dbReference type="Proteomes" id="UP000012960"/>
    </source>
</evidence>
<evidence type="ECO:0000259" key="5">
    <source>
        <dbReference type="Pfam" id="PF03936"/>
    </source>
</evidence>
<dbReference type="SUPFAM" id="SSF48239">
    <property type="entry name" value="Terpenoid cyclases/Protein prenyltransferases"/>
    <property type="match status" value="1"/>
</dbReference>
<feature type="domain" description="Terpene synthase N-terminal" evidence="4">
    <location>
        <begin position="53"/>
        <end position="231"/>
    </location>
</feature>
<keyword evidence="8" id="KW-1185">Reference proteome</keyword>
<dbReference type="EnsemblPlants" id="Ma07_t27220.1">
    <property type="protein sequence ID" value="Ma07_p27220.1"/>
    <property type="gene ID" value="Ma07_g27220"/>
</dbReference>
<evidence type="ECO:0000256" key="3">
    <source>
        <dbReference type="ARBA" id="ARBA00022842"/>
    </source>
</evidence>
<dbReference type="Gene3D" id="1.50.10.130">
    <property type="entry name" value="Terpene synthase, N-terminal domain"/>
    <property type="match status" value="1"/>
</dbReference>
<dbReference type="InterPro" id="IPR036965">
    <property type="entry name" value="Terpene_synth_N_sf"/>
</dbReference>
<dbReference type="GO" id="GO:0016102">
    <property type="term" value="P:diterpenoid biosynthetic process"/>
    <property type="evidence" value="ECO:0007669"/>
    <property type="project" value="InterPro"/>
</dbReference>
<dbReference type="InterPro" id="IPR001906">
    <property type="entry name" value="Terpene_synth_N"/>
</dbReference>
<dbReference type="OrthoDB" id="1936865at2759"/>
<reference evidence="7" key="2">
    <citation type="submission" date="2021-05" db="UniProtKB">
        <authorList>
            <consortium name="EnsemblPlants"/>
        </authorList>
    </citation>
    <scope>IDENTIFICATION</scope>
    <source>
        <strain evidence="7">subsp. malaccensis</strain>
    </source>
</reference>
<dbReference type="SUPFAM" id="SSF48576">
    <property type="entry name" value="Terpenoid synthases"/>
    <property type="match status" value="1"/>
</dbReference>
<dbReference type="GO" id="GO:0010333">
    <property type="term" value="F:terpene synthase activity"/>
    <property type="evidence" value="ECO:0000318"/>
    <property type="project" value="GO_Central"/>
</dbReference>
<evidence type="ECO:0000256" key="2">
    <source>
        <dbReference type="ARBA" id="ARBA00022723"/>
    </source>
</evidence>
<dbReference type="Pfam" id="PF01397">
    <property type="entry name" value="Terpene_synth"/>
    <property type="match status" value="1"/>
</dbReference>
<feature type="domain" description="Terpene synthase metal-binding" evidence="5">
    <location>
        <begin position="289"/>
        <end position="525"/>
    </location>
</feature>
<dbReference type="PANTHER" id="PTHR31225:SF252">
    <property type="entry name" value="TERPENE SYNTHASE 12-RELATED"/>
    <property type="match status" value="1"/>
</dbReference>
<dbReference type="KEGG" id="mus:103992841"/>
<name>A0A804K0E6_MUSAM</name>
<keyword evidence="2" id="KW-0479">Metal-binding</keyword>
<proteinExistence type="predicted"/>
<dbReference type="AlphaFoldDB" id="A0A804K0E6"/>